<dbReference type="PROSITE" id="PS50005">
    <property type="entry name" value="TPR"/>
    <property type="match status" value="3"/>
</dbReference>
<evidence type="ECO:0000313" key="4">
    <source>
        <dbReference type="EMBL" id="QTD53182.1"/>
    </source>
</evidence>
<dbReference type="Proteomes" id="UP000663929">
    <property type="component" value="Chromosome"/>
</dbReference>
<evidence type="ECO:0000256" key="3">
    <source>
        <dbReference type="PROSITE-ProRule" id="PRU00339"/>
    </source>
</evidence>
<name>A0A8A4TW38_SULCO</name>
<organism evidence="4 5">
    <name type="scientific">Sulfidibacter corallicola</name>
    <dbReference type="NCBI Taxonomy" id="2818388"/>
    <lineage>
        <taxon>Bacteria</taxon>
        <taxon>Pseudomonadati</taxon>
        <taxon>Acidobacteriota</taxon>
        <taxon>Holophagae</taxon>
        <taxon>Acanthopleuribacterales</taxon>
        <taxon>Acanthopleuribacteraceae</taxon>
        <taxon>Sulfidibacter</taxon>
    </lineage>
</organism>
<dbReference type="AlphaFoldDB" id="A0A8A4TW38"/>
<sequence length="609" mass="69511">MIFCQMCLTQNPDDSESCKKCGSKLLVVGGNQQWDEPDLPRLSIEDHFLERISSLEESVNNLMDHVGRLSESFDILDRNSFVTRAGLSALIDTLRESKLLREDLLYQRWESTMAEQMEEARHRERFAHMKSRFVALFRGEPGKRANFQKLIEEAELLIFSDRFQDSADVLIKALALDERNYELAFYLAEFYNQQGKSHETIQYLETVLAAKPDHAGALLMLGLHNYSENQVEAAKQQLSECLQINKSHPVALLSLAAILVGEEKYDEAVPLLQRCNELEPQAQSYYLMGLISKEKGRLKEAIDYLSQATELDPEHEQAVFTLGMVYLERGWTRKARACFSKAMELNPNRLEYQEEAPLDTPMLESGAAELTGDSLELLQFAEDLVRKGKLKQALPHYRQLIKEHSDVYALLISYAVLTFSLKRYEETVKVIRKAMSLEMPDMARCMAYTLEMESFRTLGRFDEAIESLTEMAHTFPTGYGRAIANYGLALTKADLGLDLREAEQLAGEALELSPPEFRHNALDALGWVYFKQGRFEESLELLENALSMQETLKHLYHYGMVLLALNLQEEAFKVFERAAKLRPQSNPIEDFVFPSLGFEIGTEPGSEVF</sequence>
<dbReference type="InterPro" id="IPR011990">
    <property type="entry name" value="TPR-like_helical_dom_sf"/>
</dbReference>
<dbReference type="SUPFAM" id="SSF48452">
    <property type="entry name" value="TPR-like"/>
    <property type="match status" value="2"/>
</dbReference>
<feature type="repeat" description="TPR" evidence="3">
    <location>
        <begin position="519"/>
        <end position="552"/>
    </location>
</feature>
<evidence type="ECO:0000313" key="5">
    <source>
        <dbReference type="Proteomes" id="UP000663929"/>
    </source>
</evidence>
<dbReference type="InterPro" id="IPR051012">
    <property type="entry name" value="CellSynth/LPSAsmb/PSIAsmb"/>
</dbReference>
<accession>A0A8A4TW38</accession>
<reference evidence="4" key="1">
    <citation type="submission" date="2021-03" db="EMBL/GenBank/DDBJ databases">
        <title>Acanthopleuribacteraceae sp. M133.</title>
        <authorList>
            <person name="Wang G."/>
        </authorList>
    </citation>
    <scope>NUCLEOTIDE SEQUENCE</scope>
    <source>
        <strain evidence="4">M133</strain>
    </source>
</reference>
<dbReference type="EMBL" id="CP071793">
    <property type="protein sequence ID" value="QTD53182.1"/>
    <property type="molecule type" value="Genomic_DNA"/>
</dbReference>
<keyword evidence="5" id="KW-1185">Reference proteome</keyword>
<dbReference type="Pfam" id="PF07719">
    <property type="entry name" value="TPR_2"/>
    <property type="match status" value="1"/>
</dbReference>
<dbReference type="Gene3D" id="1.25.40.10">
    <property type="entry name" value="Tetratricopeptide repeat domain"/>
    <property type="match status" value="3"/>
</dbReference>
<evidence type="ECO:0000256" key="2">
    <source>
        <dbReference type="ARBA" id="ARBA00022803"/>
    </source>
</evidence>
<evidence type="ECO:0000256" key="1">
    <source>
        <dbReference type="ARBA" id="ARBA00022737"/>
    </source>
</evidence>
<proteinExistence type="predicted"/>
<dbReference type="RefSeq" id="WP_237383281.1">
    <property type="nucleotide sequence ID" value="NZ_CP071793.1"/>
</dbReference>
<dbReference type="PANTHER" id="PTHR45586:SF1">
    <property type="entry name" value="LIPOPOLYSACCHARIDE ASSEMBLY PROTEIN B"/>
    <property type="match status" value="1"/>
</dbReference>
<keyword evidence="2 3" id="KW-0802">TPR repeat</keyword>
<gene>
    <name evidence="4" type="ORF">J3U87_12050</name>
</gene>
<dbReference type="PANTHER" id="PTHR45586">
    <property type="entry name" value="TPR REPEAT-CONTAINING PROTEIN PA4667"/>
    <property type="match status" value="1"/>
</dbReference>
<dbReference type="Pfam" id="PF13432">
    <property type="entry name" value="TPR_16"/>
    <property type="match status" value="2"/>
</dbReference>
<dbReference type="InterPro" id="IPR019734">
    <property type="entry name" value="TPR_rpt"/>
</dbReference>
<dbReference type="SMART" id="SM00028">
    <property type="entry name" value="TPR"/>
    <property type="match status" value="9"/>
</dbReference>
<keyword evidence="1" id="KW-0677">Repeat</keyword>
<dbReference type="InterPro" id="IPR013105">
    <property type="entry name" value="TPR_2"/>
</dbReference>
<feature type="repeat" description="TPR" evidence="3">
    <location>
        <begin position="282"/>
        <end position="315"/>
    </location>
</feature>
<dbReference type="Pfam" id="PF13181">
    <property type="entry name" value="TPR_8"/>
    <property type="match status" value="1"/>
</dbReference>
<dbReference type="KEGG" id="scor:J3U87_12050"/>
<protein>
    <submittedName>
        <fullName evidence="4">Tetratricopeptide repeat protein</fullName>
    </submittedName>
</protein>
<feature type="repeat" description="TPR" evidence="3">
    <location>
        <begin position="316"/>
        <end position="349"/>
    </location>
</feature>
<dbReference type="PROSITE" id="PS50293">
    <property type="entry name" value="TPR_REGION"/>
    <property type="match status" value="1"/>
</dbReference>